<accession>E6QMM7</accession>
<name>E6QMM7_9ZZZZ</name>
<comment type="caution">
    <text evidence="6">The sequence shown here is derived from an EMBL/GenBank/DDBJ whole genome shotgun (WGS) entry which is preliminary data.</text>
</comment>
<dbReference type="InterPro" id="IPR001845">
    <property type="entry name" value="HTH_ArsR_DNA-bd_dom"/>
</dbReference>
<keyword evidence="3" id="KW-0804">Transcription</keyword>
<gene>
    <name evidence="6" type="primary">ArsR</name>
    <name evidence="6" type="ORF">CARN6_1973</name>
</gene>
<dbReference type="InterPro" id="IPR018334">
    <property type="entry name" value="ArsR_HTH"/>
</dbReference>
<evidence type="ECO:0000256" key="4">
    <source>
        <dbReference type="SAM" id="MobiDB-lite"/>
    </source>
</evidence>
<dbReference type="InterPro" id="IPR036388">
    <property type="entry name" value="WH-like_DNA-bd_sf"/>
</dbReference>
<dbReference type="EMBL" id="CABQ01000230">
    <property type="protein sequence ID" value="CBI08498.1"/>
    <property type="molecule type" value="Genomic_DNA"/>
</dbReference>
<dbReference type="SUPFAM" id="SSF46785">
    <property type="entry name" value="Winged helix' DNA-binding domain"/>
    <property type="match status" value="1"/>
</dbReference>
<sequence length="156" mass="17523">MNARTAGWEVSMAAVTLSSRLPMKNLSSYFKGLADENRLRILNLLFHGELCGCDIQYVLGASQSNVSRHLSYLKNAGLVNDRRKANRVYFSLAERTPPGMEGLFSFLEATFRDNTNFQKDRKKLLAAIKEGACSISEPLPQKEKPRAVRRVEKSKA</sequence>
<evidence type="ECO:0000256" key="1">
    <source>
        <dbReference type="ARBA" id="ARBA00023015"/>
    </source>
</evidence>
<keyword evidence="1" id="KW-0805">Transcription regulation</keyword>
<protein>
    <submittedName>
        <fullName evidence="6">Transcriptional regulator, ArsR family (Modular protein)</fullName>
    </submittedName>
</protein>
<feature type="compositionally biased region" description="Basic and acidic residues" evidence="4">
    <location>
        <begin position="140"/>
        <end position="156"/>
    </location>
</feature>
<dbReference type="NCBIfam" id="NF033788">
    <property type="entry name" value="HTH_metalloreg"/>
    <property type="match status" value="1"/>
</dbReference>
<evidence type="ECO:0000256" key="2">
    <source>
        <dbReference type="ARBA" id="ARBA00023125"/>
    </source>
</evidence>
<dbReference type="SMART" id="SM00418">
    <property type="entry name" value="HTH_ARSR"/>
    <property type="match status" value="1"/>
</dbReference>
<dbReference type="Pfam" id="PF01022">
    <property type="entry name" value="HTH_5"/>
    <property type="match status" value="1"/>
</dbReference>
<organism evidence="6">
    <name type="scientific">mine drainage metagenome</name>
    <dbReference type="NCBI Taxonomy" id="410659"/>
    <lineage>
        <taxon>unclassified sequences</taxon>
        <taxon>metagenomes</taxon>
        <taxon>ecological metagenomes</taxon>
    </lineage>
</organism>
<evidence type="ECO:0000259" key="5">
    <source>
        <dbReference type="PROSITE" id="PS50987"/>
    </source>
</evidence>
<keyword evidence="2" id="KW-0238">DNA-binding</keyword>
<dbReference type="InterPro" id="IPR011991">
    <property type="entry name" value="ArsR-like_HTH"/>
</dbReference>
<dbReference type="InterPro" id="IPR051081">
    <property type="entry name" value="HTH_MetalResp_TranReg"/>
</dbReference>
<dbReference type="AlphaFoldDB" id="E6QMM7"/>
<dbReference type="PROSITE" id="PS50987">
    <property type="entry name" value="HTH_ARSR_2"/>
    <property type="match status" value="1"/>
</dbReference>
<proteinExistence type="predicted"/>
<dbReference type="CDD" id="cd00090">
    <property type="entry name" value="HTH_ARSR"/>
    <property type="match status" value="1"/>
</dbReference>
<dbReference type="GO" id="GO:0003677">
    <property type="term" value="F:DNA binding"/>
    <property type="evidence" value="ECO:0007669"/>
    <property type="project" value="UniProtKB-KW"/>
</dbReference>
<dbReference type="PANTHER" id="PTHR33154">
    <property type="entry name" value="TRANSCRIPTIONAL REGULATOR, ARSR FAMILY"/>
    <property type="match status" value="1"/>
</dbReference>
<dbReference type="PROSITE" id="PS00846">
    <property type="entry name" value="HTH_ARSR_1"/>
    <property type="match status" value="1"/>
</dbReference>
<feature type="domain" description="HTH arsR-type" evidence="5">
    <location>
        <begin position="17"/>
        <end position="118"/>
    </location>
</feature>
<reference evidence="6" key="1">
    <citation type="submission" date="2009-10" db="EMBL/GenBank/DDBJ databases">
        <title>Diversity of trophic interactions inside an arsenic-rich microbial ecosystem.</title>
        <authorList>
            <person name="Bertin P.N."/>
            <person name="Heinrich-Salmeron A."/>
            <person name="Pelletier E."/>
            <person name="Goulhen-Chollet F."/>
            <person name="Arsene-Ploetze F."/>
            <person name="Gallien S."/>
            <person name="Calteau A."/>
            <person name="Vallenet D."/>
            <person name="Casiot C."/>
            <person name="Chane-Woon-Ming B."/>
            <person name="Giloteaux L."/>
            <person name="Barakat M."/>
            <person name="Bonnefoy V."/>
            <person name="Bruneel O."/>
            <person name="Chandler M."/>
            <person name="Cleiss J."/>
            <person name="Duran R."/>
            <person name="Elbaz-Poulichet F."/>
            <person name="Fonknechten N."/>
            <person name="Lauga B."/>
            <person name="Mornico D."/>
            <person name="Ortet P."/>
            <person name="Schaeffer C."/>
            <person name="Siguier P."/>
            <person name="Alexander Thil Smith A."/>
            <person name="Van Dorsselaer A."/>
            <person name="Weissenbach J."/>
            <person name="Medigue C."/>
            <person name="Le Paslier D."/>
        </authorList>
    </citation>
    <scope>NUCLEOTIDE SEQUENCE</scope>
</reference>
<dbReference type="Gene3D" id="1.10.10.10">
    <property type="entry name" value="Winged helix-like DNA-binding domain superfamily/Winged helix DNA-binding domain"/>
    <property type="match status" value="1"/>
</dbReference>
<dbReference type="PRINTS" id="PR00778">
    <property type="entry name" value="HTHARSR"/>
</dbReference>
<dbReference type="GO" id="GO:0003700">
    <property type="term" value="F:DNA-binding transcription factor activity"/>
    <property type="evidence" value="ECO:0007669"/>
    <property type="project" value="InterPro"/>
</dbReference>
<dbReference type="InterPro" id="IPR036390">
    <property type="entry name" value="WH_DNA-bd_sf"/>
</dbReference>
<evidence type="ECO:0000256" key="3">
    <source>
        <dbReference type="ARBA" id="ARBA00023163"/>
    </source>
</evidence>
<evidence type="ECO:0000313" key="6">
    <source>
        <dbReference type="EMBL" id="CBI08498.1"/>
    </source>
</evidence>
<dbReference type="PANTHER" id="PTHR33154:SF18">
    <property type="entry name" value="ARSENICAL RESISTANCE OPERON REPRESSOR"/>
    <property type="match status" value="1"/>
</dbReference>
<feature type="region of interest" description="Disordered" evidence="4">
    <location>
        <begin position="137"/>
        <end position="156"/>
    </location>
</feature>